<proteinExistence type="predicted"/>
<dbReference type="InterPro" id="IPR052895">
    <property type="entry name" value="HetReg/Transcr_Mod"/>
</dbReference>
<protein>
    <submittedName>
        <fullName evidence="2">Heterokaryon incompatibility protein 6, OR allele</fullName>
    </submittedName>
</protein>
<reference evidence="2" key="1">
    <citation type="submission" date="2020-04" db="EMBL/GenBank/DDBJ databases">
        <title>Draft genome resource of the tomato pathogen Pseudocercospora fuligena.</title>
        <authorList>
            <person name="Zaccaron A."/>
        </authorList>
    </citation>
    <scope>NUCLEOTIDE SEQUENCE</scope>
    <source>
        <strain evidence="2">PF001</strain>
    </source>
</reference>
<dbReference type="EMBL" id="JABCIY010000173">
    <property type="protein sequence ID" value="KAF7190398.1"/>
    <property type="molecule type" value="Genomic_DNA"/>
</dbReference>
<dbReference type="PANTHER" id="PTHR24148:SF64">
    <property type="entry name" value="HETEROKARYON INCOMPATIBILITY DOMAIN-CONTAINING PROTEIN"/>
    <property type="match status" value="1"/>
</dbReference>
<keyword evidence="3" id="KW-1185">Reference proteome</keyword>
<gene>
    <name evidence="2" type="ORF">HII31_08316</name>
</gene>
<feature type="domain" description="Heterokaryon incompatibility" evidence="1">
    <location>
        <begin position="44"/>
        <end position="152"/>
    </location>
</feature>
<organism evidence="2 3">
    <name type="scientific">Pseudocercospora fuligena</name>
    <dbReference type="NCBI Taxonomy" id="685502"/>
    <lineage>
        <taxon>Eukaryota</taxon>
        <taxon>Fungi</taxon>
        <taxon>Dikarya</taxon>
        <taxon>Ascomycota</taxon>
        <taxon>Pezizomycotina</taxon>
        <taxon>Dothideomycetes</taxon>
        <taxon>Dothideomycetidae</taxon>
        <taxon>Mycosphaerellales</taxon>
        <taxon>Mycosphaerellaceae</taxon>
        <taxon>Pseudocercospora</taxon>
    </lineage>
</organism>
<dbReference type="Pfam" id="PF06985">
    <property type="entry name" value="HET"/>
    <property type="match status" value="1"/>
</dbReference>
<comment type="caution">
    <text evidence="2">The sequence shown here is derived from an EMBL/GenBank/DDBJ whole genome shotgun (WGS) entry which is preliminary data.</text>
</comment>
<dbReference type="OrthoDB" id="5303367at2759"/>
<dbReference type="PANTHER" id="PTHR24148">
    <property type="entry name" value="ANKYRIN REPEAT DOMAIN-CONTAINING PROTEIN 39 HOMOLOG-RELATED"/>
    <property type="match status" value="1"/>
</dbReference>
<dbReference type="InterPro" id="IPR010730">
    <property type="entry name" value="HET"/>
</dbReference>
<dbReference type="Proteomes" id="UP000660729">
    <property type="component" value="Unassembled WGS sequence"/>
</dbReference>
<dbReference type="AlphaFoldDB" id="A0A8H6RG01"/>
<sequence length="182" mass="20667">MAFQYPSLREDCIRLLQLLPLGPEGQPQLKLINNVTISQKGLKYTALSYCWGDSNDTLPALVDGMIFNITRNLHQALVSIVSHHQSITGTFVWIDAICINQENAEEKSRQVSQMWRIFGSARRVLAWLGPEDETSEAMFEALNQVRRHMRRAQNRLVPSAAGARISRNKSRRVDISKCIKTC</sequence>
<evidence type="ECO:0000313" key="3">
    <source>
        <dbReference type="Proteomes" id="UP000660729"/>
    </source>
</evidence>
<evidence type="ECO:0000313" key="2">
    <source>
        <dbReference type="EMBL" id="KAF7190398.1"/>
    </source>
</evidence>
<accession>A0A8H6RG01</accession>
<evidence type="ECO:0000259" key="1">
    <source>
        <dbReference type="Pfam" id="PF06985"/>
    </source>
</evidence>
<name>A0A8H6RG01_9PEZI</name>